<evidence type="ECO:0000256" key="1">
    <source>
        <dbReference type="SAM" id="MobiDB-lite"/>
    </source>
</evidence>
<dbReference type="AlphaFoldDB" id="A0A7W9Q2L7"/>
<evidence type="ECO:0000259" key="2">
    <source>
        <dbReference type="SMART" id="SM00530"/>
    </source>
</evidence>
<organism evidence="3 4">
    <name type="scientific">Streptomyces echinatus</name>
    <dbReference type="NCBI Taxonomy" id="67293"/>
    <lineage>
        <taxon>Bacteria</taxon>
        <taxon>Bacillati</taxon>
        <taxon>Actinomycetota</taxon>
        <taxon>Actinomycetes</taxon>
        <taxon>Kitasatosporales</taxon>
        <taxon>Streptomycetaceae</taxon>
        <taxon>Streptomyces</taxon>
    </lineage>
</organism>
<dbReference type="CDD" id="cd00093">
    <property type="entry name" value="HTH_XRE"/>
    <property type="match status" value="1"/>
</dbReference>
<comment type="caution">
    <text evidence="3">The sequence shown here is derived from an EMBL/GenBank/DDBJ whole genome shotgun (WGS) entry which is preliminary data.</text>
</comment>
<dbReference type="Gene3D" id="1.10.260.40">
    <property type="entry name" value="lambda repressor-like DNA-binding domains"/>
    <property type="match status" value="1"/>
</dbReference>
<dbReference type="InterPro" id="IPR001387">
    <property type="entry name" value="Cro/C1-type_HTH"/>
</dbReference>
<dbReference type="InterPro" id="IPR010982">
    <property type="entry name" value="Lambda_DNA-bd_dom_sf"/>
</dbReference>
<keyword evidence="4" id="KW-1185">Reference proteome</keyword>
<dbReference type="Pfam" id="PF13560">
    <property type="entry name" value="HTH_31"/>
    <property type="match status" value="1"/>
</dbReference>
<dbReference type="PANTHER" id="PTHR35010">
    <property type="entry name" value="BLL4672 PROTEIN-RELATED"/>
    <property type="match status" value="1"/>
</dbReference>
<feature type="region of interest" description="Disordered" evidence="1">
    <location>
        <begin position="1"/>
        <end position="44"/>
    </location>
</feature>
<dbReference type="Pfam" id="PF17765">
    <property type="entry name" value="MLTR_LBD"/>
    <property type="match status" value="1"/>
</dbReference>
<gene>
    <name evidence="3" type="ORF">FHS34_007996</name>
</gene>
<dbReference type="PANTHER" id="PTHR35010:SF2">
    <property type="entry name" value="BLL4672 PROTEIN"/>
    <property type="match status" value="1"/>
</dbReference>
<dbReference type="InterPro" id="IPR041413">
    <property type="entry name" value="MLTR_LBD"/>
</dbReference>
<dbReference type="Gene3D" id="3.30.450.180">
    <property type="match status" value="1"/>
</dbReference>
<sequence>MAATTPSSDSGRRTLGAFLRSRRERLSPDDVGISDSSRRRTPGLRREEVAALSGVSLSWYTWLEQGRDIKVSRQVLASLSRSLRLSAPEIRHLYRLCDELPPALGDPHGCPGSDEQLDAMLRALEPNPAVLLDQHWDVLAWNRAEAGLFTDFDALPVERRNMLWVIFGWPPARSLMTHWEAQAGQVLAQFRMRADEEPGDPRFAAVVADLLAGAPDFGRFWQRHEVADYRTVHKHFTHPRAGRLTLRQSKLIAADDPRIHLLARFPADESTKDALALLVE</sequence>
<dbReference type="SMART" id="SM00530">
    <property type="entry name" value="HTH_XRE"/>
    <property type="match status" value="1"/>
</dbReference>
<protein>
    <submittedName>
        <fullName evidence="3">Transcriptional regulator with XRE-family HTH domain</fullName>
    </submittedName>
</protein>
<proteinExistence type="predicted"/>
<evidence type="ECO:0000313" key="4">
    <source>
        <dbReference type="Proteomes" id="UP000585836"/>
    </source>
</evidence>
<dbReference type="EMBL" id="JACHJK010000026">
    <property type="protein sequence ID" value="MBB5932486.1"/>
    <property type="molecule type" value="Genomic_DNA"/>
</dbReference>
<dbReference type="GO" id="GO:0003677">
    <property type="term" value="F:DNA binding"/>
    <property type="evidence" value="ECO:0007669"/>
    <property type="project" value="InterPro"/>
</dbReference>
<feature type="domain" description="HTH cro/C1-type" evidence="2">
    <location>
        <begin position="18"/>
        <end position="90"/>
    </location>
</feature>
<reference evidence="3 4" key="1">
    <citation type="submission" date="2020-08" db="EMBL/GenBank/DDBJ databases">
        <title>Genomic Encyclopedia of Type Strains, Phase III (KMG-III): the genomes of soil and plant-associated and newly described type strains.</title>
        <authorList>
            <person name="Whitman W."/>
        </authorList>
    </citation>
    <scope>NUCLEOTIDE SEQUENCE [LARGE SCALE GENOMIC DNA]</scope>
    <source>
        <strain evidence="3 4">CECT 3313</strain>
    </source>
</reference>
<accession>A0A7W9Q2L7</accession>
<name>A0A7W9Q2L7_9ACTN</name>
<dbReference type="SUPFAM" id="SSF47413">
    <property type="entry name" value="lambda repressor-like DNA-binding domains"/>
    <property type="match status" value="1"/>
</dbReference>
<dbReference type="RefSeq" id="WP_184974915.1">
    <property type="nucleotide sequence ID" value="NZ_BAAAWF010000079.1"/>
</dbReference>
<dbReference type="Proteomes" id="UP000585836">
    <property type="component" value="Unassembled WGS sequence"/>
</dbReference>
<evidence type="ECO:0000313" key="3">
    <source>
        <dbReference type="EMBL" id="MBB5932486.1"/>
    </source>
</evidence>